<dbReference type="GO" id="GO:0070987">
    <property type="term" value="P:error-free translesion synthesis"/>
    <property type="evidence" value="ECO:0007669"/>
    <property type="project" value="TreeGrafter"/>
</dbReference>
<dbReference type="PANTHER" id="PTHR45990">
    <property type="entry name" value="DNA REPAIR PROTEIN REV1"/>
    <property type="match status" value="1"/>
</dbReference>
<comment type="cofactor">
    <cofactor evidence="14">
        <name>Mg(2+)</name>
        <dbReference type="ChEBI" id="CHEBI:18420"/>
    </cofactor>
    <text evidence="14">Binds 2 magnesium ions.</text>
</comment>
<dbReference type="GO" id="GO:0003887">
    <property type="term" value="F:DNA-directed DNA polymerase activity"/>
    <property type="evidence" value="ECO:0007669"/>
    <property type="project" value="InterPro"/>
</dbReference>
<dbReference type="PANTHER" id="PTHR45990:SF1">
    <property type="entry name" value="DNA REPAIR PROTEIN REV1"/>
    <property type="match status" value="1"/>
</dbReference>
<dbReference type="EC" id="2.7.7.-" evidence="13"/>
<evidence type="ECO:0000259" key="17">
    <source>
        <dbReference type="PROSITE" id="PS50173"/>
    </source>
</evidence>
<evidence type="ECO:0000256" key="6">
    <source>
        <dbReference type="ARBA" id="ARBA00022695"/>
    </source>
</evidence>
<feature type="compositionally biased region" description="Low complexity" evidence="15">
    <location>
        <begin position="1076"/>
        <end position="1087"/>
    </location>
</feature>
<dbReference type="InterPro" id="IPR012112">
    <property type="entry name" value="REV1"/>
</dbReference>
<evidence type="ECO:0000256" key="12">
    <source>
        <dbReference type="ARBA" id="ARBA00023242"/>
    </source>
</evidence>
<evidence type="ECO:0000256" key="2">
    <source>
        <dbReference type="ARBA" id="ARBA00010945"/>
    </source>
</evidence>
<keyword evidence="7 14" id="KW-0479">Metal-binding</keyword>
<dbReference type="CDD" id="cd17719">
    <property type="entry name" value="BRCT_Rev1"/>
    <property type="match status" value="1"/>
</dbReference>
<feature type="region of interest" description="Disordered" evidence="15">
    <location>
        <begin position="654"/>
        <end position="676"/>
    </location>
</feature>
<dbReference type="InterPro" id="IPR001357">
    <property type="entry name" value="BRCT_dom"/>
</dbReference>
<evidence type="ECO:0000256" key="15">
    <source>
        <dbReference type="SAM" id="MobiDB-lite"/>
    </source>
</evidence>
<feature type="region of interest" description="Disordered" evidence="15">
    <location>
        <begin position="277"/>
        <end position="303"/>
    </location>
</feature>
<comment type="similarity">
    <text evidence="2 13">Belongs to the DNA polymerase type-Y family.</text>
</comment>
<dbReference type="GO" id="GO:0046872">
    <property type="term" value="F:metal ion binding"/>
    <property type="evidence" value="ECO:0007669"/>
    <property type="project" value="UniProtKB-KW"/>
</dbReference>
<evidence type="ECO:0000256" key="3">
    <source>
        <dbReference type="ARBA" id="ARBA00020399"/>
    </source>
</evidence>
<dbReference type="AlphaFoldDB" id="A0A315W994"/>
<keyword evidence="12 13" id="KW-0539">Nucleus</keyword>
<dbReference type="Proteomes" id="UP000250572">
    <property type="component" value="Unassembled WGS sequence"/>
</dbReference>
<dbReference type="InterPro" id="IPR043502">
    <property type="entry name" value="DNA/RNA_pol_sf"/>
</dbReference>
<evidence type="ECO:0000256" key="9">
    <source>
        <dbReference type="ARBA" id="ARBA00022842"/>
    </source>
</evidence>
<feature type="compositionally biased region" description="Pro residues" evidence="15">
    <location>
        <begin position="1171"/>
        <end position="1180"/>
    </location>
</feature>
<feature type="region of interest" description="Disordered" evidence="15">
    <location>
        <begin position="353"/>
        <end position="481"/>
    </location>
</feature>
<feature type="region of interest" description="Disordered" evidence="15">
    <location>
        <begin position="1149"/>
        <end position="1181"/>
    </location>
</feature>
<dbReference type="Gene3D" id="3.30.1490.100">
    <property type="entry name" value="DNA polymerase, Y-family, little finger domain"/>
    <property type="match status" value="1"/>
</dbReference>
<gene>
    <name evidence="18" type="ORF">CCH79_00002592</name>
</gene>
<accession>A0A315W994</accession>
<evidence type="ECO:0000313" key="18">
    <source>
        <dbReference type="EMBL" id="PWA31546.1"/>
    </source>
</evidence>
<evidence type="ECO:0000256" key="7">
    <source>
        <dbReference type="ARBA" id="ARBA00022723"/>
    </source>
</evidence>
<evidence type="ECO:0000256" key="5">
    <source>
        <dbReference type="ARBA" id="ARBA00022679"/>
    </source>
</evidence>
<dbReference type="EMBL" id="NHOQ01000293">
    <property type="protein sequence ID" value="PWA31546.1"/>
    <property type="molecule type" value="Genomic_DNA"/>
</dbReference>
<feature type="domain" description="BRCT" evidence="16">
    <location>
        <begin position="88"/>
        <end position="175"/>
    </location>
</feature>
<feature type="region of interest" description="Disordered" evidence="15">
    <location>
        <begin position="195"/>
        <end position="234"/>
    </location>
</feature>
<evidence type="ECO:0000256" key="8">
    <source>
        <dbReference type="ARBA" id="ARBA00022763"/>
    </source>
</evidence>
<feature type="region of interest" description="Disordered" evidence="15">
    <location>
        <begin position="1054"/>
        <end position="1105"/>
    </location>
</feature>
<feature type="region of interest" description="Disordered" evidence="15">
    <location>
        <begin position="500"/>
        <end position="521"/>
    </location>
</feature>
<feature type="binding site" evidence="14">
    <location>
        <position position="754"/>
    </location>
    <ligand>
        <name>Mg(2+)</name>
        <dbReference type="ChEBI" id="CHEBI:18420"/>
        <label>1</label>
    </ligand>
</feature>
<dbReference type="InterPro" id="IPR043128">
    <property type="entry name" value="Rev_trsase/Diguanyl_cyclase"/>
</dbReference>
<dbReference type="FunFam" id="3.40.1170.60:FF:000005">
    <property type="entry name" value="DNA repair protein REV1"/>
    <property type="match status" value="1"/>
</dbReference>
<keyword evidence="10 13" id="KW-0238">DNA-binding</keyword>
<dbReference type="FunFam" id="3.40.50.10190:FF:000009">
    <property type="entry name" value="DNA repair protein REV1"/>
    <property type="match status" value="1"/>
</dbReference>
<comment type="subcellular location">
    <subcellularLocation>
        <location evidence="1 13">Nucleus</location>
    </subcellularLocation>
</comment>
<dbReference type="GO" id="GO:0017125">
    <property type="term" value="F:deoxycytidyl transferase activity"/>
    <property type="evidence" value="ECO:0007669"/>
    <property type="project" value="TreeGrafter"/>
</dbReference>
<feature type="compositionally biased region" description="Polar residues" evidence="15">
    <location>
        <begin position="375"/>
        <end position="397"/>
    </location>
</feature>
<evidence type="ECO:0000256" key="1">
    <source>
        <dbReference type="ARBA" id="ARBA00004123"/>
    </source>
</evidence>
<dbReference type="PROSITE" id="PS50173">
    <property type="entry name" value="UMUC"/>
    <property type="match status" value="1"/>
</dbReference>
<dbReference type="FunFam" id="3.30.1490.100:FF:000001">
    <property type="entry name" value="DNA repair protein REV1"/>
    <property type="match status" value="1"/>
</dbReference>
<protein>
    <recommendedName>
        <fullName evidence="3 13">DNA repair protein REV1</fullName>
        <ecNumber evidence="13">2.7.7.-</ecNumber>
    </recommendedName>
</protein>
<feature type="compositionally biased region" description="Polar residues" evidence="15">
    <location>
        <begin position="1059"/>
        <end position="1075"/>
    </location>
</feature>
<evidence type="ECO:0000313" key="19">
    <source>
        <dbReference type="Proteomes" id="UP000250572"/>
    </source>
</evidence>
<evidence type="ECO:0000256" key="10">
    <source>
        <dbReference type="ARBA" id="ARBA00023125"/>
    </source>
</evidence>
<dbReference type="Gene3D" id="1.10.150.20">
    <property type="entry name" value="5' to 3' exonuclease, C-terminal subdomain"/>
    <property type="match status" value="1"/>
</dbReference>
<dbReference type="InterPro" id="IPR053848">
    <property type="entry name" value="IMS_HHH_1"/>
</dbReference>
<dbReference type="PROSITE" id="PS50172">
    <property type="entry name" value="BRCT"/>
    <property type="match status" value="1"/>
</dbReference>
<keyword evidence="11 13" id="KW-0234">DNA repair</keyword>
<organism evidence="18 19">
    <name type="scientific">Gambusia affinis</name>
    <name type="common">Western mosquitofish</name>
    <name type="synonym">Heterandria affinis</name>
    <dbReference type="NCBI Taxonomy" id="33528"/>
    <lineage>
        <taxon>Eukaryota</taxon>
        <taxon>Metazoa</taxon>
        <taxon>Chordata</taxon>
        <taxon>Craniata</taxon>
        <taxon>Vertebrata</taxon>
        <taxon>Euteleostomi</taxon>
        <taxon>Actinopterygii</taxon>
        <taxon>Neopterygii</taxon>
        <taxon>Teleostei</taxon>
        <taxon>Neoteleostei</taxon>
        <taxon>Acanthomorphata</taxon>
        <taxon>Ovalentaria</taxon>
        <taxon>Atherinomorphae</taxon>
        <taxon>Cyprinodontiformes</taxon>
        <taxon>Poeciliidae</taxon>
        <taxon>Poeciliinae</taxon>
        <taxon>Gambusia</taxon>
    </lineage>
</organism>
<dbReference type="Pfam" id="PF11799">
    <property type="entry name" value="IMS_C"/>
    <property type="match status" value="1"/>
</dbReference>
<keyword evidence="8 13" id="KW-0227">DNA damage</keyword>
<dbReference type="Pfam" id="PF21999">
    <property type="entry name" value="IMS_HHH_1"/>
    <property type="match status" value="1"/>
</dbReference>
<dbReference type="Pfam" id="PF00817">
    <property type="entry name" value="IMS"/>
    <property type="match status" value="1"/>
</dbReference>
<dbReference type="InterPro" id="IPR036420">
    <property type="entry name" value="BRCT_dom_sf"/>
</dbReference>
<dbReference type="STRING" id="33528.ENSGAFP00000031510"/>
<dbReference type="GO" id="GO:0003684">
    <property type="term" value="F:damaged DNA binding"/>
    <property type="evidence" value="ECO:0007669"/>
    <property type="project" value="UniProtKB-UniRule"/>
</dbReference>
<keyword evidence="5 13" id="KW-0808">Transferase</keyword>
<dbReference type="SUPFAM" id="SSF52113">
    <property type="entry name" value="BRCT domain"/>
    <property type="match status" value="1"/>
</dbReference>
<dbReference type="SUPFAM" id="SSF100879">
    <property type="entry name" value="Lesion bypass DNA polymerase (Y-family), little finger domain"/>
    <property type="match status" value="1"/>
</dbReference>
<comment type="caution">
    <text evidence="18">The sequence shown here is derived from an EMBL/GenBank/DDBJ whole genome shotgun (WGS) entry which is preliminary data.</text>
</comment>
<keyword evidence="6 13" id="KW-0548">Nucleotidyltransferase</keyword>
<evidence type="ECO:0000256" key="11">
    <source>
        <dbReference type="ARBA" id="ARBA00023204"/>
    </source>
</evidence>
<reference evidence="18 19" key="1">
    <citation type="journal article" date="2018" name="G3 (Bethesda)">
        <title>A High-Quality Reference Genome for the Invasive Mosquitofish Gambusia affinis Using a Chicago Library.</title>
        <authorList>
            <person name="Hoffberg S.L."/>
            <person name="Troendle N.J."/>
            <person name="Glenn T.C."/>
            <person name="Mahmud O."/>
            <person name="Louha S."/>
            <person name="Chalopin D."/>
            <person name="Bennetzen J.L."/>
            <person name="Mauricio R."/>
        </authorList>
    </citation>
    <scope>NUCLEOTIDE SEQUENCE [LARGE SCALE GENOMIC DNA]</scope>
    <source>
        <strain evidence="18">NE01/NJP1002.9</strain>
        <tissue evidence="18">Muscle</tissue>
    </source>
</reference>
<name>A0A315W994_GAMAF</name>
<dbReference type="InterPro" id="IPR001126">
    <property type="entry name" value="UmuC"/>
</dbReference>
<dbReference type="GO" id="GO:0042276">
    <property type="term" value="P:error-prone translesion synthesis"/>
    <property type="evidence" value="ECO:0007669"/>
    <property type="project" value="InterPro"/>
</dbReference>
<dbReference type="InterPro" id="IPR017961">
    <property type="entry name" value="DNA_pol_Y-fam_little_finger"/>
</dbReference>
<feature type="binding site" evidence="14">
    <location>
        <position position="753"/>
    </location>
    <ligand>
        <name>Mg(2+)</name>
        <dbReference type="ChEBI" id="CHEBI:18420"/>
        <label>1</label>
    </ligand>
</feature>
<dbReference type="Pfam" id="PF00533">
    <property type="entry name" value="BRCT"/>
    <property type="match status" value="1"/>
</dbReference>
<evidence type="ECO:0000259" key="16">
    <source>
        <dbReference type="PROSITE" id="PS50172"/>
    </source>
</evidence>
<sequence length="1210" mass="132170">MAWLRDTIGGSHLTKSRTFLRNKVKTVAVSCLSEGKLSMSRDGWMRKRANGSDDNGWGERGGYMAAKVTKLDEQFKLNATREKQKEGTGSIIFSGVSIYVNGYTDPSADELRRLMMLHGGQFHVYYSRSKTTHIIANNLPNCKIQELRGEKVIRPEWITDSIKAGHLLPCLRYQLYAKQKNTLFPAVILRHTSEMSEPSHGPLQPSTHQKPLLPPHNTEPSVPRSGGSSNNPFTVAGCSEAEALSVHRSSKASLDYHQPSHLKSSQLVSDSLHISQSLHKNPIPNKSHIKLPHKSPGSAHMNEDDLKINGVLQTSPDTSSHSKMTEMQEHGDPCLVGASAALGEAPLTNGHAHLFNGALKPEGSSPVADPRSSDGDTSTCRAKSSTEKPQSSSVQSHTKPDPYEFPSSPPKQSDSLPIRVEHSSTQDGGLCDPKPPSSSSHEASRANKPQMPLKCLQPPTQVEPVSEQTSRSPPSCSLSSVRLNGSHHKVFLTDAPFPNTARVAAKPDPPTEASSASASSDQLLEQTGGLISEFYSHSRLHQISTWRIAFSEYVNELHSKRKTKGSPSYPGKDRLRKSMAQRSTHGHGTGALSSGGSVKSCIFHVDMDCFFVSVGIRHRPELKGDNRGLGKVPIRPGANHQVELQYYQMRHTHPQPEKADDDLPVTPSQDIPDSHGNAVDPDAAALSMAEIASCSYEARQAGVRNGMFFGKAKQLCPSLQSVPYDFDAYKEVALNMYEILASYTHDIEALSCDEALIDASHLLAEVGVTPDDLAEAIRADIQGKTGCCASVGMGSNILLARLATRKAKPNGQYFLRSEEVDDFIRDLPVTSLPGVGHVMAKKLAVMGVKSCGDLQQLSLSQLQKKFGPRTGQTLFRFSRGLDDRPVRFEKERKSVSAEMNYNIRFATVRPARFTLACLSRRHLISNLLPFKTHQVDEAECFLTNLSMEVQRRLKEAGLRGRRVTLKVMVRKVGAPLEPAKYGGHGICDNLAKTVMLAQSTDSGQLIASAVIKLLHAMKLQVQDLRGVGIQVQQLEGNQPQVQDCRGTRTRSIKDMLLGQGSNARTTNKAGAQEKQTSSTAALSGSSSPHPLTPAEPVPGTSKETPVCRAAQKLSRTRLNLSIEVPSPSQVDRSVLEALPAELREQVEQSWTKRDERPNHCHSPDLQLSSPRPAPYSPPPGTLVLQFPNQPDNPGIVLELPNFSQVEKHLL</sequence>
<feature type="region of interest" description="Disordered" evidence="15">
    <location>
        <begin position="559"/>
        <end position="593"/>
    </location>
</feature>
<proteinExistence type="inferred from homology"/>
<feature type="compositionally biased region" description="Low complexity" evidence="15">
    <location>
        <begin position="470"/>
        <end position="481"/>
    </location>
</feature>
<dbReference type="SMART" id="SM00292">
    <property type="entry name" value="BRCT"/>
    <property type="match status" value="1"/>
</dbReference>
<dbReference type="Gene3D" id="6.10.250.1630">
    <property type="match status" value="1"/>
</dbReference>
<keyword evidence="9 14" id="KW-0460">Magnesium</keyword>
<feature type="domain" description="UmuC" evidence="17">
    <location>
        <begin position="602"/>
        <end position="836"/>
    </location>
</feature>
<dbReference type="GO" id="GO:0006281">
    <property type="term" value="P:DNA repair"/>
    <property type="evidence" value="ECO:0007669"/>
    <property type="project" value="UniProtKB-KW"/>
</dbReference>
<feature type="binding site" evidence="14">
    <location>
        <position position="606"/>
    </location>
    <ligand>
        <name>Mg(2+)</name>
        <dbReference type="ChEBI" id="CHEBI:18420"/>
        <label>1</label>
    </ligand>
</feature>
<keyword evidence="4 13" id="KW-0237">DNA synthesis</keyword>
<keyword evidence="19" id="KW-1185">Reference proteome</keyword>
<comment type="function">
    <text evidence="13">Deoxycytidyl transferase involved in DNA repair. Transfers a dCMP residue from dCTP to the 3'-end of a DNA primer in a template-dependent reaction. May assist in the first step in the bypass of abasic lesions by the insertion of a nucleotide opposite the lesion. Required for normal induction of mutations by physical and chemical agents.</text>
</comment>
<dbReference type="FunFam" id="3.30.70.270:FF:000005">
    <property type="entry name" value="DNA repair protein REV1"/>
    <property type="match status" value="1"/>
</dbReference>
<dbReference type="InterPro" id="IPR036775">
    <property type="entry name" value="DNA_pol_Y-fam_lit_finger_sf"/>
</dbReference>
<evidence type="ECO:0000256" key="14">
    <source>
        <dbReference type="PIRSR" id="PIRSR036573-2"/>
    </source>
</evidence>
<dbReference type="Gene3D" id="3.40.50.10190">
    <property type="entry name" value="BRCT domain"/>
    <property type="match status" value="1"/>
</dbReference>
<dbReference type="GO" id="GO:0005634">
    <property type="term" value="C:nucleus"/>
    <property type="evidence" value="ECO:0007669"/>
    <property type="project" value="UniProtKB-SubCell"/>
</dbReference>
<dbReference type="CDD" id="cd01701">
    <property type="entry name" value="PolY_Rev1"/>
    <property type="match status" value="1"/>
</dbReference>
<dbReference type="Gene3D" id="3.30.70.270">
    <property type="match status" value="2"/>
</dbReference>
<dbReference type="PIRSF" id="PIRSF036573">
    <property type="entry name" value="REV1"/>
    <property type="match status" value="1"/>
</dbReference>
<dbReference type="SUPFAM" id="SSF56672">
    <property type="entry name" value="DNA/RNA polymerases"/>
    <property type="match status" value="1"/>
</dbReference>
<evidence type="ECO:0000256" key="4">
    <source>
        <dbReference type="ARBA" id="ARBA00022634"/>
    </source>
</evidence>
<dbReference type="Gene3D" id="3.40.1170.60">
    <property type="match status" value="1"/>
</dbReference>
<feature type="compositionally biased region" description="Basic and acidic residues" evidence="15">
    <location>
        <begin position="1149"/>
        <end position="1162"/>
    </location>
</feature>
<evidence type="ECO:0000256" key="13">
    <source>
        <dbReference type="PIRNR" id="PIRNR036573"/>
    </source>
</evidence>